<evidence type="ECO:0000256" key="7">
    <source>
        <dbReference type="SAM" id="Coils"/>
    </source>
</evidence>
<dbReference type="PANTHER" id="PTHR43982">
    <property type="entry name" value="UBIQUITIN CARBOXYL-TERMINAL HYDROLASE"/>
    <property type="match status" value="1"/>
</dbReference>
<dbReference type="InterPro" id="IPR044635">
    <property type="entry name" value="UBP14-like"/>
</dbReference>
<accession>I7MD33</accession>
<dbReference type="GeneID" id="7846303"/>
<evidence type="ECO:0000256" key="6">
    <source>
        <dbReference type="RuleBase" id="RU366025"/>
    </source>
</evidence>
<proteinExistence type="inferred from homology"/>
<dbReference type="Proteomes" id="UP000009168">
    <property type="component" value="Unassembled WGS sequence"/>
</dbReference>
<organism evidence="10 11">
    <name type="scientific">Tetrahymena thermophila (strain SB210)</name>
    <dbReference type="NCBI Taxonomy" id="312017"/>
    <lineage>
        <taxon>Eukaryota</taxon>
        <taxon>Sar</taxon>
        <taxon>Alveolata</taxon>
        <taxon>Ciliophora</taxon>
        <taxon>Intramacronucleata</taxon>
        <taxon>Oligohymenophorea</taxon>
        <taxon>Hymenostomatida</taxon>
        <taxon>Tetrahymenina</taxon>
        <taxon>Tetrahymenidae</taxon>
        <taxon>Tetrahymena</taxon>
    </lineage>
</organism>
<dbReference type="EC" id="3.4.19.12" evidence="6"/>
<evidence type="ECO:0000256" key="1">
    <source>
        <dbReference type="ARBA" id="ARBA00000707"/>
    </source>
</evidence>
<dbReference type="InterPro" id="IPR029071">
    <property type="entry name" value="Ubiquitin-like_domsf"/>
</dbReference>
<evidence type="ECO:0000259" key="8">
    <source>
        <dbReference type="PROSITE" id="PS50053"/>
    </source>
</evidence>
<dbReference type="GO" id="GO:0043161">
    <property type="term" value="P:proteasome-mediated ubiquitin-dependent protein catabolic process"/>
    <property type="evidence" value="ECO:0007669"/>
    <property type="project" value="InterPro"/>
</dbReference>
<dbReference type="SUPFAM" id="SSF54236">
    <property type="entry name" value="Ubiquitin-like"/>
    <property type="match status" value="1"/>
</dbReference>
<keyword evidence="7" id="KW-0175">Coiled coil</keyword>
<sequence>MVKVVLKWGTKNIEAELDQSLPVIKFQEIVYSLTRVPIASQKIIFKGTLFKPETDLSKLKLQEGSVITLMGAAEENEIKEIKEEKKFYEEMTPEERALIYKEKTGEILPAGLANMGNTCYMNSSIQCLKRINELKNFLQNRQIPAGQGAQGLVGIALQRLFRDLDKKGEAVKPIHFIQSFMTAFPQFAEKEQGSIAFKQQDADECFQNVIQCIEPQTNYEDELGNKTNLIKDIFEIEFEVKQTNNDNIQEVSVKSERSKKLMCTIDNQSNPVNQLTEGIEVSLQGTVQKNGQDGLLHDFTETRRIKKLPSYLAIQMMRFFWKQKSESSRTEATKSKILRSVAFPKILDVTPYCTQDLQAAIEKGKDYEKRQQEQANKNTEEKFAEYKRKLESEGKMIPEDTKALYKQFKEVQKEEDIKQHDENLYRPHGQGLDNGTYELVAVLTHQGRSADSGHYVGWAHKSGDVWQRFDDDVVTEVSIDEILDLRGGGDRHMAYYLIYRKLEIL</sequence>
<evidence type="ECO:0000256" key="2">
    <source>
        <dbReference type="ARBA" id="ARBA00022670"/>
    </source>
</evidence>
<dbReference type="PROSITE" id="PS50235">
    <property type="entry name" value="USP_3"/>
    <property type="match status" value="1"/>
</dbReference>
<dbReference type="InterPro" id="IPR028889">
    <property type="entry name" value="USP"/>
</dbReference>
<dbReference type="InterPro" id="IPR001394">
    <property type="entry name" value="Peptidase_C19_UCH"/>
</dbReference>
<gene>
    <name evidence="10" type="ORF">TTHERM_00471920</name>
</gene>
<keyword evidence="3 6" id="KW-0833">Ubl conjugation pathway</keyword>
<evidence type="ECO:0000313" key="11">
    <source>
        <dbReference type="Proteomes" id="UP000009168"/>
    </source>
</evidence>
<dbReference type="Gene3D" id="3.90.70.10">
    <property type="entry name" value="Cysteine proteinases"/>
    <property type="match status" value="1"/>
</dbReference>
<dbReference type="eggNOG" id="KOG1872">
    <property type="taxonomic scope" value="Eukaryota"/>
</dbReference>
<feature type="domain" description="USP" evidence="9">
    <location>
        <begin position="110"/>
        <end position="502"/>
    </location>
</feature>
<dbReference type="InParanoid" id="I7MD33"/>
<dbReference type="GO" id="GO:0016579">
    <property type="term" value="P:protein deubiquitination"/>
    <property type="evidence" value="ECO:0007669"/>
    <property type="project" value="InterPro"/>
</dbReference>
<feature type="domain" description="Ubiquitin-like" evidence="8">
    <location>
        <begin position="1"/>
        <end position="70"/>
    </location>
</feature>
<name>I7MD33_TETTS</name>
<keyword evidence="5 6" id="KW-0788">Thiol protease</keyword>
<evidence type="ECO:0000256" key="3">
    <source>
        <dbReference type="ARBA" id="ARBA00022786"/>
    </source>
</evidence>
<evidence type="ECO:0000256" key="4">
    <source>
        <dbReference type="ARBA" id="ARBA00022801"/>
    </source>
</evidence>
<dbReference type="InterPro" id="IPR038765">
    <property type="entry name" value="Papain-like_cys_pep_sf"/>
</dbReference>
<dbReference type="Gene3D" id="3.10.20.90">
    <property type="entry name" value="Phosphatidylinositol 3-kinase Catalytic Subunit, Chain A, domain 1"/>
    <property type="match status" value="1"/>
</dbReference>
<keyword evidence="11" id="KW-1185">Reference proteome</keyword>
<comment type="catalytic activity">
    <reaction evidence="1 6">
        <text>Thiol-dependent hydrolysis of ester, thioester, amide, peptide and isopeptide bonds formed by the C-terminal Gly of ubiquitin (a 76-residue protein attached to proteins as an intracellular targeting signal).</text>
        <dbReference type="EC" id="3.4.19.12"/>
    </reaction>
</comment>
<dbReference type="InterPro" id="IPR018200">
    <property type="entry name" value="USP_CS"/>
</dbReference>
<evidence type="ECO:0000259" key="9">
    <source>
        <dbReference type="PROSITE" id="PS50235"/>
    </source>
</evidence>
<dbReference type="PROSITE" id="PS00972">
    <property type="entry name" value="USP_1"/>
    <property type="match status" value="1"/>
</dbReference>
<dbReference type="GO" id="GO:0061136">
    <property type="term" value="P:regulation of proteasomal protein catabolic process"/>
    <property type="evidence" value="ECO:0007669"/>
    <property type="project" value="TreeGrafter"/>
</dbReference>
<reference evidence="11" key="1">
    <citation type="journal article" date="2006" name="PLoS Biol.">
        <title>Macronuclear genome sequence of the ciliate Tetrahymena thermophila, a model eukaryote.</title>
        <authorList>
            <person name="Eisen J.A."/>
            <person name="Coyne R.S."/>
            <person name="Wu M."/>
            <person name="Wu D."/>
            <person name="Thiagarajan M."/>
            <person name="Wortman J.R."/>
            <person name="Badger J.H."/>
            <person name="Ren Q."/>
            <person name="Amedeo P."/>
            <person name="Jones K.M."/>
            <person name="Tallon L.J."/>
            <person name="Delcher A.L."/>
            <person name="Salzberg S.L."/>
            <person name="Silva J.C."/>
            <person name="Haas B.J."/>
            <person name="Majoros W.H."/>
            <person name="Farzad M."/>
            <person name="Carlton J.M."/>
            <person name="Smith R.K. Jr."/>
            <person name="Garg J."/>
            <person name="Pearlman R.E."/>
            <person name="Karrer K.M."/>
            <person name="Sun L."/>
            <person name="Manning G."/>
            <person name="Elde N.C."/>
            <person name="Turkewitz A.P."/>
            <person name="Asai D.J."/>
            <person name="Wilkes D.E."/>
            <person name="Wang Y."/>
            <person name="Cai H."/>
            <person name="Collins K."/>
            <person name="Stewart B.A."/>
            <person name="Lee S.R."/>
            <person name="Wilamowska K."/>
            <person name="Weinberg Z."/>
            <person name="Ruzzo W.L."/>
            <person name="Wloga D."/>
            <person name="Gaertig J."/>
            <person name="Frankel J."/>
            <person name="Tsao C.-C."/>
            <person name="Gorovsky M.A."/>
            <person name="Keeling P.J."/>
            <person name="Waller R.F."/>
            <person name="Patron N.J."/>
            <person name="Cherry J.M."/>
            <person name="Stover N.A."/>
            <person name="Krieger C.J."/>
            <person name="del Toro C."/>
            <person name="Ryder H.F."/>
            <person name="Williamson S.C."/>
            <person name="Barbeau R.A."/>
            <person name="Hamilton E.P."/>
            <person name="Orias E."/>
        </authorList>
    </citation>
    <scope>NUCLEOTIDE SEQUENCE [LARGE SCALE GENOMIC DNA]</scope>
    <source>
        <strain evidence="11">SB210</strain>
    </source>
</reference>
<dbReference type="EMBL" id="GG662622">
    <property type="protein sequence ID" value="EAR85413.2"/>
    <property type="molecule type" value="Genomic_DNA"/>
</dbReference>
<dbReference type="FunCoup" id="I7MD33">
    <property type="interactions" value="805"/>
</dbReference>
<dbReference type="GO" id="GO:0070628">
    <property type="term" value="F:proteasome binding"/>
    <property type="evidence" value="ECO:0007669"/>
    <property type="project" value="TreeGrafter"/>
</dbReference>
<dbReference type="SUPFAM" id="SSF54001">
    <property type="entry name" value="Cysteine proteinases"/>
    <property type="match status" value="1"/>
</dbReference>
<dbReference type="InterPro" id="IPR000626">
    <property type="entry name" value="Ubiquitin-like_dom"/>
</dbReference>
<evidence type="ECO:0000313" key="10">
    <source>
        <dbReference type="EMBL" id="EAR85413.2"/>
    </source>
</evidence>
<dbReference type="STRING" id="312017.I7MD33"/>
<dbReference type="Pfam" id="PF00443">
    <property type="entry name" value="UCH"/>
    <property type="match status" value="1"/>
</dbReference>
<dbReference type="PANTHER" id="PTHR43982:SF1">
    <property type="entry name" value="UBIQUITIN CARBOXYL-TERMINAL HYDROLASE 14"/>
    <property type="match status" value="1"/>
</dbReference>
<keyword evidence="2 6" id="KW-0645">Protease</keyword>
<dbReference type="KEGG" id="tet:TTHERM_00471920"/>
<dbReference type="HOGENOM" id="CLU_017549_2_1_1"/>
<dbReference type="RefSeq" id="XP_001033076.2">
    <property type="nucleotide sequence ID" value="XM_001033076.3"/>
</dbReference>
<dbReference type="GO" id="GO:0004843">
    <property type="term" value="F:cysteine-type deubiquitinase activity"/>
    <property type="evidence" value="ECO:0007669"/>
    <property type="project" value="UniProtKB-UniRule"/>
</dbReference>
<protein>
    <recommendedName>
        <fullName evidence="6">Ubiquitin carboxyl-terminal hydrolase</fullName>
        <ecNumber evidence="6">3.4.19.12</ecNumber>
    </recommendedName>
</protein>
<dbReference type="PROSITE" id="PS50053">
    <property type="entry name" value="UBIQUITIN_2"/>
    <property type="match status" value="1"/>
</dbReference>
<dbReference type="PROSITE" id="PS00973">
    <property type="entry name" value="USP_2"/>
    <property type="match status" value="1"/>
</dbReference>
<evidence type="ECO:0000256" key="5">
    <source>
        <dbReference type="ARBA" id="ARBA00022807"/>
    </source>
</evidence>
<dbReference type="OMA" id="FKSDAEY"/>
<comment type="similarity">
    <text evidence="6">Belongs to the peptidase C19 family.</text>
</comment>
<dbReference type="OrthoDB" id="333239at2759"/>
<dbReference type="SMART" id="SM00213">
    <property type="entry name" value="UBQ"/>
    <property type="match status" value="1"/>
</dbReference>
<keyword evidence="4 6" id="KW-0378">Hydrolase</keyword>
<dbReference type="Pfam" id="PF00240">
    <property type="entry name" value="ubiquitin"/>
    <property type="match status" value="1"/>
</dbReference>
<feature type="coiled-coil region" evidence="7">
    <location>
        <begin position="369"/>
        <end position="396"/>
    </location>
</feature>
<dbReference type="AlphaFoldDB" id="I7MD33"/>